<dbReference type="Proteomes" id="UP000070620">
    <property type="component" value="Unassembled WGS sequence"/>
</dbReference>
<proteinExistence type="predicted"/>
<sequence>MATVGVAVASFAVAPPAAANDNGPVTMDEQVLREALFTMHMRGRMSGAEGYKDLMISYGMLAYRERNPQSTARQMIQHGVVLRNHYNSQLTANDLERPAFQFMMKLLELTAQVPGAGGASIVKDLLESTAGQQLQNYGSMVDQITAAQAHYSWHQHLHQTQNRIWQRVARVALVDSTFLEAWNSEFGVRYNVNPAGTTEDLSADPYVETWLNTNAILLNQHNDKKWLEEAMGQVTGLLTAINGRVDGYNEAVRQLAAQYPLTNGAPRPEPVAYQAAVQRASTAQDWIDGAAGALNVLAHLVGFADKRKGEIVAGVGRSAVQIATAINQYLPTIAGLGLSQALTSMSTLALTGNVLGAISALLPVFGGGNTPEQQILDELRSLRAEVGQLRENMNDRFDRIERGLTTMYTDMMNEFETIINLQRATDAQLTRINERLAGLTERVDMWGLTILRNQQQDVSGQIRSRINDVVGFKAETGLELPYHGDGENYASYARELREDARDRALNGPVVAPRTGITTADALTSYGTYGSIAHLLAQASAKGLPTQGVTAVRDAETWALAATGYQMLMAQNPEHAARLGTQVTAEVVSSGEQIQEAVRLFSAPREPVEGEPTPQYPFMNDYLHGLVMAYRITVVEMVKRMAEIRDEIRQGGKHDPFGLPEQPVPAGQKPTGDPATVPSCNSGPALSRPSDVEYADLEQALWVAQYGRSDSAITLCHESGWTNVSTHRSGKWEITRADLQFSFKARQKWDGNQRIIREWTKVIPLGEVCRTHDDGLPGACRQSSQDVAKWDSTYKAQFGNATFIDNEKAETDRAKKWLHQQGGDYYTKVHEELTNPHPQDPRTQTLYALNKKATEQARHYTAVVKLGFGTALSQDELMGLNLVGTNRAPYDLDGLNLITGPFEHARNNYCVADSNPCELKGTITKPLEGEKLLNCVHAVTLDPIAACIEGLMYYRTDILYERMNFWSEKIKNEEYVEGLPAVEAILQAVRTADTVARSTPVTP</sequence>
<keyword evidence="2" id="KW-0732">Signal</keyword>
<comment type="caution">
    <text evidence="3">The sequence shown here is derived from an EMBL/GenBank/DDBJ whole genome shotgun (WGS) entry which is preliminary data.</text>
</comment>
<dbReference type="EMBL" id="LRQV01000064">
    <property type="protein sequence ID" value="KXK60622.1"/>
    <property type="molecule type" value="Genomic_DNA"/>
</dbReference>
<feature type="chain" id="PRO_5007478306" evidence="2">
    <location>
        <begin position="20"/>
        <end position="1002"/>
    </location>
</feature>
<name>A0A136PQA6_9ACTN</name>
<evidence type="ECO:0000313" key="3">
    <source>
        <dbReference type="EMBL" id="KXK60622.1"/>
    </source>
</evidence>
<gene>
    <name evidence="3" type="ORF">AWW66_17845</name>
</gene>
<keyword evidence="4" id="KW-1185">Reference proteome</keyword>
<reference evidence="3 4" key="1">
    <citation type="submission" date="2016-01" db="EMBL/GenBank/DDBJ databases">
        <title>Whole genome sequence and analysis of Micromonospora rosaria DSM 803, which can produce antibacterial substance rosamicin.</title>
        <authorList>
            <person name="Yang H."/>
            <person name="He X."/>
            <person name="Zhu D."/>
        </authorList>
    </citation>
    <scope>NUCLEOTIDE SEQUENCE [LARGE SCALE GENOMIC DNA]</scope>
    <source>
        <strain evidence="3 4">DSM 803</strain>
    </source>
</reference>
<feature type="region of interest" description="Disordered" evidence="1">
    <location>
        <begin position="649"/>
        <end position="686"/>
    </location>
</feature>
<accession>A0A136PQA6</accession>
<protein>
    <submittedName>
        <fullName evidence="3">Uncharacterized protein</fullName>
    </submittedName>
</protein>
<evidence type="ECO:0000256" key="2">
    <source>
        <dbReference type="SAM" id="SignalP"/>
    </source>
</evidence>
<feature type="signal peptide" evidence="2">
    <location>
        <begin position="1"/>
        <end position="19"/>
    </location>
</feature>
<dbReference type="AlphaFoldDB" id="A0A136PQA6"/>
<evidence type="ECO:0000313" key="4">
    <source>
        <dbReference type="Proteomes" id="UP000070620"/>
    </source>
</evidence>
<evidence type="ECO:0000256" key="1">
    <source>
        <dbReference type="SAM" id="MobiDB-lite"/>
    </source>
</evidence>
<organism evidence="3 4">
    <name type="scientific">Micromonospora rosaria</name>
    <dbReference type="NCBI Taxonomy" id="47874"/>
    <lineage>
        <taxon>Bacteria</taxon>
        <taxon>Bacillati</taxon>
        <taxon>Actinomycetota</taxon>
        <taxon>Actinomycetes</taxon>
        <taxon>Micromonosporales</taxon>
        <taxon>Micromonosporaceae</taxon>
        <taxon>Micromonospora</taxon>
    </lineage>
</organism>